<feature type="compositionally biased region" description="Basic and acidic residues" evidence="2">
    <location>
        <begin position="371"/>
        <end position="405"/>
    </location>
</feature>
<dbReference type="Pfam" id="PF13558">
    <property type="entry name" value="SbcC_Walker_B"/>
    <property type="match status" value="1"/>
</dbReference>
<dbReference type="SUPFAM" id="SSF52540">
    <property type="entry name" value="P-loop containing nucleoside triphosphate hydrolases"/>
    <property type="match status" value="1"/>
</dbReference>
<sequence length="1409" mass="154974">MSITTDPLARADRLDRNDHADRPALPLPARTRWQPLRLGLVELFHYDSEEFWFRDGHLLLRGNNGTGKSKVLSLTLPFLFDAQLKPSRIEPDGDPGKKMAWNLLLGRHERRMGYCWLELGRLGEDGAPQYLTLGCGLSAAAARAQVDSWFFLLEGGPAGGRIGQDLWLIGANRVVLTRERLRDALDAAAAPARGQLFPNATEYRRAVDERLFHLGVERYGALMDTLIQLRQPQLSKKPDEASLSNALTEALPPLSADLLADVADALNQLEEYRRELAEYEALERAVSQFSQRYQRYAATRARRQARELRSAQTAYDNASRELNDSRTAQAQAQATEAAANELLTQAEATLQAARTRQEALQSDPAMASARQLEKAEHDARRLQDDAARAQGARREAETRHTREQQAHQQRAATSTRAAQALATQREATAHVAGQAGLGAMLSPSPLASTSDPTALAPAALDADRQQLQRAVSTRREQIDVLLQRCDASDRAAEAHARVQEQRDLCRDEADAAAERRASADEAVNTQADALVQAWQHHLDGLRQLHCPDADAALLALGTWTLNLEGENPARTALQQAQQAAVQRLAQDRAALRAEQQALEAERDTLQAERERLALGEDAAPTAAPWRDVPGRSERPGAPLWQLVDFQSQVPASERAGLEAALQAAGLLDAWVTPDGALLGTDGVPLVHDTQWRERAARPDSLALWLTPTASADDAGSATIVAPALVERLLQGVACTAHDAGSAETWLSPVGRFRLGTLAGAWSKPGAEFIGYAARAAARARRLEDIATRLAALADTATALQQRQMRLDAAQLQAAQEWQQAPADDALRSAHAEAAASARELLAARTRLDQTDQRWREAAQAWEQARQALAHDAEDLALPPERSALQGIARAAQRLGEQIHALAHAAREWRDALAEQAQQQAREQEAAADARHAAEQAAERATLAEQAHISWQTLLESVGAEVDAVRRRLTEARQAVQDGEAQLRQQHEQRRQAGEARARAEQRSQAAATRLDERGGARQQAIVQWQGFAATGLLAIALPDLEAPPLNAAWTIEPALNLARRAEQALSAVRDDDEAWTRLQNEVSRDYTELGRTLTALGQQAQAETSDWGMVVHIVYRNRPERPDQLGLHLAGEIAQRVEMLTAREREVMENHLQAEIAAAVQKLLREAERQVGAVNDELHKRPTSTGVRFRLQWQTAPEGGTDGAPVGLAVARQRLLHTSADLWSAEDRRVVGEMLQQRIAAERARADAEQGGSLLEQLARALDYRRWHRFRVQRWQDGQWRPLSGPASSGERALGLTVPLFAAVSSFYSQSGSAIAPRLVLLDEAFAGIDDAARAHCWALVREFDLDFVITSEREWACSAELPGVAIAQLQRREGVDAVHVSRWTWDGHARRREDDPDRRFAPLAAQDA</sequence>
<feature type="region of interest" description="Disordered" evidence="2">
    <location>
        <begin position="1"/>
        <end position="26"/>
    </location>
</feature>
<dbReference type="Proteomes" id="UP001057498">
    <property type="component" value="Chromosome"/>
</dbReference>
<feature type="region of interest" description="Disordered" evidence="2">
    <location>
        <begin position="354"/>
        <end position="427"/>
    </location>
</feature>
<dbReference type="EMBL" id="AP025730">
    <property type="protein sequence ID" value="BDI05765.1"/>
    <property type="molecule type" value="Genomic_DNA"/>
</dbReference>
<reference evidence="3" key="1">
    <citation type="submission" date="2022-04" db="EMBL/GenBank/DDBJ databases">
        <title>Whole genome sequence of Sphaerotilus sp. FB-5.</title>
        <authorList>
            <person name="Takeda M."/>
            <person name="Narihara S."/>
            <person name="Akimoto M."/>
            <person name="Akimoto R."/>
            <person name="Nishiyashiki S."/>
            <person name="Murakami T."/>
        </authorList>
    </citation>
    <scope>NUCLEOTIDE SEQUENCE</scope>
    <source>
        <strain evidence="3">FB-5</strain>
    </source>
</reference>
<dbReference type="PANTHER" id="PTHR23159:SF31">
    <property type="entry name" value="CENTROSOME-ASSOCIATED PROTEIN CEP250 ISOFORM X1"/>
    <property type="match status" value="1"/>
</dbReference>
<feature type="compositionally biased region" description="Basic and acidic residues" evidence="2">
    <location>
        <begin position="984"/>
        <end position="1001"/>
    </location>
</feature>
<dbReference type="PANTHER" id="PTHR23159">
    <property type="entry name" value="CENTROSOMAL PROTEIN 2"/>
    <property type="match status" value="1"/>
</dbReference>
<feature type="coiled-coil region" evidence="1">
    <location>
        <begin position="574"/>
        <end position="615"/>
    </location>
</feature>
<feature type="region of interest" description="Disordered" evidence="2">
    <location>
        <begin position="917"/>
        <end position="937"/>
    </location>
</feature>
<dbReference type="RefSeq" id="WP_251969119.1">
    <property type="nucleotide sequence ID" value="NZ_AP025730.1"/>
</dbReference>
<evidence type="ECO:0000256" key="1">
    <source>
        <dbReference type="SAM" id="Coils"/>
    </source>
</evidence>
<gene>
    <name evidence="3" type="ORF">CATMQ487_27350</name>
</gene>
<protein>
    <recommendedName>
        <fullName evidence="5">TIGR02680 family protein</fullName>
    </recommendedName>
</protein>
<dbReference type="InterPro" id="IPR013496">
    <property type="entry name" value="CHP02680"/>
</dbReference>
<evidence type="ECO:0000313" key="3">
    <source>
        <dbReference type="EMBL" id="BDI05765.1"/>
    </source>
</evidence>
<organism evidence="3 4">
    <name type="scientific">Sphaerotilus microaerophilus</name>
    <dbReference type="NCBI Taxonomy" id="2914710"/>
    <lineage>
        <taxon>Bacteria</taxon>
        <taxon>Pseudomonadati</taxon>
        <taxon>Pseudomonadota</taxon>
        <taxon>Betaproteobacteria</taxon>
        <taxon>Burkholderiales</taxon>
        <taxon>Sphaerotilaceae</taxon>
        <taxon>Sphaerotilus</taxon>
    </lineage>
</organism>
<evidence type="ECO:0000256" key="2">
    <source>
        <dbReference type="SAM" id="MobiDB-lite"/>
    </source>
</evidence>
<feature type="compositionally biased region" description="Basic and acidic residues" evidence="2">
    <location>
        <begin position="921"/>
        <end position="937"/>
    </location>
</feature>
<feature type="compositionally biased region" description="Basic and acidic residues" evidence="2">
    <location>
        <begin position="9"/>
        <end position="22"/>
    </location>
</feature>
<feature type="region of interest" description="Disordered" evidence="2">
    <location>
        <begin position="976"/>
        <end position="1012"/>
    </location>
</feature>
<accession>A0ABM7YMU4</accession>
<feature type="compositionally biased region" description="Low complexity" evidence="2">
    <location>
        <begin position="406"/>
        <end position="426"/>
    </location>
</feature>
<evidence type="ECO:0000313" key="4">
    <source>
        <dbReference type="Proteomes" id="UP001057498"/>
    </source>
</evidence>
<keyword evidence="4" id="KW-1185">Reference proteome</keyword>
<proteinExistence type="predicted"/>
<evidence type="ECO:0008006" key="5">
    <source>
        <dbReference type="Google" id="ProtNLM"/>
    </source>
</evidence>
<dbReference type="InterPro" id="IPR027417">
    <property type="entry name" value="P-loop_NTPase"/>
</dbReference>
<dbReference type="NCBIfam" id="TIGR02680">
    <property type="entry name" value="TIGR02680 family protein"/>
    <property type="match status" value="1"/>
</dbReference>
<name>A0ABM7YMU4_9BURK</name>
<keyword evidence="1" id="KW-0175">Coiled coil</keyword>